<feature type="compositionally biased region" description="Basic residues" evidence="1">
    <location>
        <begin position="26"/>
        <end position="39"/>
    </location>
</feature>
<dbReference type="AlphaFoldDB" id="A0A164SSL9"/>
<name>A0A164SSL9_9CRUS</name>
<evidence type="ECO:0000313" key="3">
    <source>
        <dbReference type="Proteomes" id="UP000076858"/>
    </source>
</evidence>
<dbReference type="Proteomes" id="UP000076858">
    <property type="component" value="Unassembled WGS sequence"/>
</dbReference>
<protein>
    <submittedName>
        <fullName evidence="2">Uncharacterized protein</fullName>
    </submittedName>
</protein>
<organism evidence="2 3">
    <name type="scientific">Daphnia magna</name>
    <dbReference type="NCBI Taxonomy" id="35525"/>
    <lineage>
        <taxon>Eukaryota</taxon>
        <taxon>Metazoa</taxon>
        <taxon>Ecdysozoa</taxon>
        <taxon>Arthropoda</taxon>
        <taxon>Crustacea</taxon>
        <taxon>Branchiopoda</taxon>
        <taxon>Diplostraca</taxon>
        <taxon>Cladocera</taxon>
        <taxon>Anomopoda</taxon>
        <taxon>Daphniidae</taxon>
        <taxon>Daphnia</taxon>
    </lineage>
</organism>
<feature type="region of interest" description="Disordered" evidence="1">
    <location>
        <begin position="25"/>
        <end position="45"/>
    </location>
</feature>
<evidence type="ECO:0000313" key="2">
    <source>
        <dbReference type="EMBL" id="KZS09898.1"/>
    </source>
</evidence>
<proteinExistence type="predicted"/>
<gene>
    <name evidence="2" type="ORF">APZ42_025700</name>
</gene>
<keyword evidence="3" id="KW-1185">Reference proteome</keyword>
<accession>A0A164SSL9</accession>
<evidence type="ECO:0000256" key="1">
    <source>
        <dbReference type="SAM" id="MobiDB-lite"/>
    </source>
</evidence>
<sequence>MSPTGDVVVIHLCLLPKIFFVSEEKRKKKKNETRKRRPDRRLFQI</sequence>
<comment type="caution">
    <text evidence="2">The sequence shown here is derived from an EMBL/GenBank/DDBJ whole genome shotgun (WGS) entry which is preliminary data.</text>
</comment>
<dbReference type="EMBL" id="LRGB01001937">
    <property type="protein sequence ID" value="KZS09898.1"/>
    <property type="molecule type" value="Genomic_DNA"/>
</dbReference>
<reference evidence="2 3" key="1">
    <citation type="submission" date="2016-03" db="EMBL/GenBank/DDBJ databases">
        <title>EvidentialGene: Evidence-directed Construction of Genes on Genomes.</title>
        <authorList>
            <person name="Gilbert D.G."/>
            <person name="Choi J.-H."/>
            <person name="Mockaitis K."/>
            <person name="Colbourne J."/>
            <person name="Pfrender M."/>
        </authorList>
    </citation>
    <scope>NUCLEOTIDE SEQUENCE [LARGE SCALE GENOMIC DNA]</scope>
    <source>
        <strain evidence="2 3">Xinb3</strain>
        <tissue evidence="2">Complete organism</tissue>
    </source>
</reference>